<accession>A0AAE2BPZ8</accession>
<reference evidence="1" key="2">
    <citation type="journal article" date="2024" name="Plant">
        <title>Genomic evolution and insights into agronomic trait innovations of Sesamum species.</title>
        <authorList>
            <person name="Miao H."/>
            <person name="Wang L."/>
            <person name="Qu L."/>
            <person name="Liu H."/>
            <person name="Sun Y."/>
            <person name="Le M."/>
            <person name="Wang Q."/>
            <person name="Wei S."/>
            <person name="Zheng Y."/>
            <person name="Lin W."/>
            <person name="Duan Y."/>
            <person name="Cao H."/>
            <person name="Xiong S."/>
            <person name="Wang X."/>
            <person name="Wei L."/>
            <person name="Li C."/>
            <person name="Ma Q."/>
            <person name="Ju M."/>
            <person name="Zhao R."/>
            <person name="Li G."/>
            <person name="Mu C."/>
            <person name="Tian Q."/>
            <person name="Mei H."/>
            <person name="Zhang T."/>
            <person name="Gao T."/>
            <person name="Zhang H."/>
        </authorList>
    </citation>
    <scope>NUCLEOTIDE SEQUENCE</scope>
    <source>
        <strain evidence="1">K16</strain>
    </source>
</reference>
<evidence type="ECO:0000313" key="2">
    <source>
        <dbReference type="Proteomes" id="UP001289374"/>
    </source>
</evidence>
<dbReference type="AlphaFoldDB" id="A0AAE2BPZ8"/>
<proteinExistence type="predicted"/>
<dbReference type="EMBL" id="JACGWL010000010">
    <property type="protein sequence ID" value="KAK4393484.1"/>
    <property type="molecule type" value="Genomic_DNA"/>
</dbReference>
<name>A0AAE2BPZ8_9LAMI</name>
<protein>
    <submittedName>
        <fullName evidence="1">Secreted RxLR effector protein</fullName>
    </submittedName>
</protein>
<organism evidence="1 2">
    <name type="scientific">Sesamum angolense</name>
    <dbReference type="NCBI Taxonomy" id="2727404"/>
    <lineage>
        <taxon>Eukaryota</taxon>
        <taxon>Viridiplantae</taxon>
        <taxon>Streptophyta</taxon>
        <taxon>Embryophyta</taxon>
        <taxon>Tracheophyta</taxon>
        <taxon>Spermatophyta</taxon>
        <taxon>Magnoliopsida</taxon>
        <taxon>eudicotyledons</taxon>
        <taxon>Gunneridae</taxon>
        <taxon>Pentapetalae</taxon>
        <taxon>asterids</taxon>
        <taxon>lamiids</taxon>
        <taxon>Lamiales</taxon>
        <taxon>Pedaliaceae</taxon>
        <taxon>Sesamum</taxon>
    </lineage>
</organism>
<dbReference type="CDD" id="cd09272">
    <property type="entry name" value="RNase_HI_RT_Ty1"/>
    <property type="match status" value="1"/>
</dbReference>
<dbReference type="Proteomes" id="UP001289374">
    <property type="component" value="Unassembled WGS sequence"/>
</dbReference>
<sequence length="262" mass="29133">MDAKTTFLNGDLDEEVYMKQPEGFIMPGNEHKQVDLTKEFLSSRFSMKDMEEAEVILVSTPMDPSVKLTPNTGEGVFQLEYSKMIGFLMYAMTSTRPDIAYAVGKLKKYSGGSWIINVEDHSSTSGLVFLLGGGAISWASKKQTCITDSTIESEFVTLDAAGKEAEWLMNLIHEIPLWPKPISLISFNCDSAATLAKIYSQMYNRKSRHLGVRHSMITELIMNGVISVEFVRSQHNLADHLTKGLARDLVHKSVIGMGLKSI</sequence>
<dbReference type="PANTHER" id="PTHR11439:SF521">
    <property type="entry name" value="RNA-DIRECTED DNA POLYMERASE"/>
    <property type="match status" value="1"/>
</dbReference>
<gene>
    <name evidence="1" type="ORF">Sango_1819200</name>
</gene>
<comment type="caution">
    <text evidence="1">The sequence shown here is derived from an EMBL/GenBank/DDBJ whole genome shotgun (WGS) entry which is preliminary data.</text>
</comment>
<keyword evidence="2" id="KW-1185">Reference proteome</keyword>
<reference evidence="1" key="1">
    <citation type="submission" date="2020-06" db="EMBL/GenBank/DDBJ databases">
        <authorList>
            <person name="Li T."/>
            <person name="Hu X."/>
            <person name="Zhang T."/>
            <person name="Song X."/>
            <person name="Zhang H."/>
            <person name="Dai N."/>
            <person name="Sheng W."/>
            <person name="Hou X."/>
            <person name="Wei L."/>
        </authorList>
    </citation>
    <scope>NUCLEOTIDE SEQUENCE</scope>
    <source>
        <strain evidence="1">K16</strain>
        <tissue evidence="1">Leaf</tissue>
    </source>
</reference>
<evidence type="ECO:0000313" key="1">
    <source>
        <dbReference type="EMBL" id="KAK4393484.1"/>
    </source>
</evidence>
<dbReference type="PANTHER" id="PTHR11439">
    <property type="entry name" value="GAG-POL-RELATED RETROTRANSPOSON"/>
    <property type="match status" value="1"/>
</dbReference>